<keyword evidence="7" id="KW-0378">Hydrolase</keyword>
<dbReference type="EMBL" id="PEMJ01000274">
    <property type="protein sequence ID" value="RTI13651.1"/>
    <property type="molecule type" value="Genomic_DNA"/>
</dbReference>
<dbReference type="EMBL" id="PEMN01000365">
    <property type="protein sequence ID" value="RTI14226.1"/>
    <property type="molecule type" value="Genomic_DNA"/>
</dbReference>
<evidence type="ECO:0000313" key="14">
    <source>
        <dbReference type="Proteomes" id="UP000286734"/>
    </source>
</evidence>
<dbReference type="EMBL" id="PELZ01000110">
    <property type="protein sequence ID" value="RTH38371.1"/>
    <property type="molecule type" value="Genomic_DNA"/>
</dbReference>
<evidence type="ECO:0000313" key="12">
    <source>
        <dbReference type="EMBL" id="RTI14226.1"/>
    </source>
</evidence>
<dbReference type="Proteomes" id="UP000287306">
    <property type="component" value="Unassembled WGS sequence"/>
</dbReference>
<name>A0A430SG46_THESC</name>
<evidence type="ECO:0000313" key="6">
    <source>
        <dbReference type="EMBL" id="RTH29114.1"/>
    </source>
</evidence>
<evidence type="ECO:0000313" key="20">
    <source>
        <dbReference type="Proteomes" id="UP000287962"/>
    </source>
</evidence>
<dbReference type="GO" id="GO:0008233">
    <property type="term" value="F:peptidase activity"/>
    <property type="evidence" value="ECO:0007669"/>
    <property type="project" value="UniProtKB-KW"/>
</dbReference>
<dbReference type="EMBL" id="PELY01000210">
    <property type="protein sequence ID" value="RTH25755.1"/>
    <property type="molecule type" value="Genomic_DNA"/>
</dbReference>
<dbReference type="Proteomes" id="UP000288051">
    <property type="component" value="Unassembled WGS sequence"/>
</dbReference>
<evidence type="ECO:0000313" key="19">
    <source>
        <dbReference type="Proteomes" id="UP000287439"/>
    </source>
</evidence>
<evidence type="ECO:0000313" key="17">
    <source>
        <dbReference type="Proteomes" id="UP000287173"/>
    </source>
</evidence>
<reference evidence="9" key="1">
    <citation type="submission" date="2017-10" db="EMBL/GenBank/DDBJ databases">
        <authorList>
            <person name="Wilpiszeski R.L."/>
            <person name="Zhidan Z."/>
            <person name="House C.H."/>
        </authorList>
    </citation>
    <scope>NUCLEOTIDE SEQUENCE</scope>
    <source>
        <strain evidence="9">12_S12</strain>
    </source>
</reference>
<dbReference type="Proteomes" id="UP000288073">
    <property type="component" value="Unassembled WGS sequence"/>
</dbReference>
<dbReference type="Proteomes" id="UP000286734">
    <property type="component" value="Unassembled WGS sequence"/>
</dbReference>
<evidence type="ECO:0000313" key="7">
    <source>
        <dbReference type="EMBL" id="RTH38371.1"/>
    </source>
</evidence>
<evidence type="ECO:0000313" key="4">
    <source>
        <dbReference type="EMBL" id="RTH25079.1"/>
    </source>
</evidence>
<dbReference type="Proteomes" id="UP000288082">
    <property type="component" value="Unassembled WGS sequence"/>
</dbReference>
<proteinExistence type="predicted"/>
<sequence>MRVEITPNGYLILPAEEAARFPVGTAIALVRGDELWLMRVSHPGGGGLLLKIRNPRGDRSVLVRELLPEATEPGVREAFWDEEAGALRVPLAPASQASRG</sequence>
<evidence type="ECO:0000313" key="2">
    <source>
        <dbReference type="EMBL" id="RTH03747.1"/>
    </source>
</evidence>
<dbReference type="EMBL" id="PELV01000210">
    <property type="protein sequence ID" value="RTH17981.1"/>
    <property type="molecule type" value="Genomic_DNA"/>
</dbReference>
<evidence type="ECO:0000313" key="8">
    <source>
        <dbReference type="EMBL" id="RTH99475.1"/>
    </source>
</evidence>
<evidence type="ECO:0000313" key="22">
    <source>
        <dbReference type="Proteomes" id="UP000288073"/>
    </source>
</evidence>
<dbReference type="EMBL" id="PEML01000331">
    <property type="protein sequence ID" value="RTI04196.1"/>
    <property type="molecule type" value="Genomic_DNA"/>
</dbReference>
<evidence type="ECO:0000313" key="15">
    <source>
        <dbReference type="Proteomes" id="UP000286928"/>
    </source>
</evidence>
<evidence type="ECO:0000313" key="1">
    <source>
        <dbReference type="EMBL" id="RTG99168.1"/>
    </source>
</evidence>
<gene>
    <name evidence="12" type="ORF">CSW23_11370</name>
    <name evidence="9" type="ORF">CSW25_13285</name>
    <name evidence="11" type="ORF">CSW27_08245</name>
    <name evidence="8" type="ORF">CSW29_07610</name>
    <name evidence="10" type="ORF">CSW30_08375</name>
    <name evidence="6" type="ORF">CSW33_13020</name>
    <name evidence="7" type="ORF">CSW37_04420</name>
    <name evidence="5" type="ORF">CSW38_07290</name>
    <name evidence="4" type="ORF">CSW40_07280</name>
    <name evidence="3" type="ORF">CSW41_06880</name>
    <name evidence="2" type="ORF">CSW47_08035</name>
    <name evidence="1" type="ORF">CSW50_13545</name>
</gene>
<evidence type="ECO:0000313" key="13">
    <source>
        <dbReference type="Proteomes" id="UP000286712"/>
    </source>
</evidence>
<comment type="caution">
    <text evidence="7">The sequence shown here is derived from an EMBL/GenBank/DDBJ whole genome shotgun (WGS) entry which is preliminary data.</text>
</comment>
<evidence type="ECO:0000313" key="23">
    <source>
        <dbReference type="Proteomes" id="UP000288082"/>
    </source>
</evidence>
<dbReference type="Proteomes" id="UP000286928">
    <property type="component" value="Unassembled WGS sequence"/>
</dbReference>
<keyword evidence="20" id="KW-1185">Reference proteome</keyword>
<evidence type="ECO:0000313" key="11">
    <source>
        <dbReference type="EMBL" id="RTI13651.1"/>
    </source>
</evidence>
<dbReference type="Proteomes" id="UP000287155">
    <property type="component" value="Unassembled WGS sequence"/>
</dbReference>
<dbReference type="GO" id="GO:0006508">
    <property type="term" value="P:proteolysis"/>
    <property type="evidence" value="ECO:0007669"/>
    <property type="project" value="UniProtKB-KW"/>
</dbReference>
<keyword evidence="7" id="KW-0645">Protease</keyword>
<dbReference type="AlphaFoldDB" id="A0A430SG46"/>
<dbReference type="Proteomes" id="UP000286712">
    <property type="component" value="Unassembled WGS sequence"/>
</dbReference>
<evidence type="ECO:0000313" key="3">
    <source>
        <dbReference type="EMBL" id="RTH17981.1"/>
    </source>
</evidence>
<evidence type="ECO:0000313" key="21">
    <source>
        <dbReference type="Proteomes" id="UP000288051"/>
    </source>
</evidence>
<evidence type="ECO:0000313" key="18">
    <source>
        <dbReference type="Proteomes" id="UP000287306"/>
    </source>
</evidence>
<organism evidence="7 21">
    <name type="scientific">Thermus scotoductus</name>
    <dbReference type="NCBI Taxonomy" id="37636"/>
    <lineage>
        <taxon>Bacteria</taxon>
        <taxon>Thermotogati</taxon>
        <taxon>Deinococcota</taxon>
        <taxon>Deinococci</taxon>
        <taxon>Thermales</taxon>
        <taxon>Thermaceae</taxon>
        <taxon>Thermus</taxon>
    </lineage>
</organism>
<dbReference type="EMBL" id="PEMH01000244">
    <property type="protein sequence ID" value="RTH99475.1"/>
    <property type="molecule type" value="Genomic_DNA"/>
</dbReference>
<evidence type="ECO:0000313" key="10">
    <source>
        <dbReference type="EMBL" id="RTI07628.1"/>
    </source>
</evidence>
<evidence type="ECO:0000313" key="5">
    <source>
        <dbReference type="EMBL" id="RTH25755.1"/>
    </source>
</evidence>
<dbReference type="Proteomes" id="UP000287173">
    <property type="component" value="Unassembled WGS sequence"/>
</dbReference>
<dbReference type="Proteomes" id="UP000288347">
    <property type="component" value="Unassembled WGS sequence"/>
</dbReference>
<dbReference type="EMBL" id="PEMD01000336">
    <property type="protein sequence ID" value="RTH29114.1"/>
    <property type="molecule type" value="Genomic_DNA"/>
</dbReference>
<reference evidence="13 14" key="2">
    <citation type="journal article" date="2019" name="Extremophiles">
        <title>Biogeography of thermophiles and predominance of Thermus scotoductus in domestic water heaters.</title>
        <authorList>
            <person name="Wilpiszeski R.L."/>
            <person name="Zhang Z."/>
            <person name="House C.H."/>
        </authorList>
    </citation>
    <scope>NUCLEOTIDE SEQUENCE [LARGE SCALE GENOMIC DNA]</scope>
    <source>
        <strain evidence="12 22">10_S10</strain>
        <strain evidence="9 20">12_S12</strain>
        <strain evidence="11 16">14_S14</strain>
        <strain evidence="8 24">16_S16</strain>
        <strain evidence="10 17">17_S17</strain>
        <strain evidence="6 15">20_S20</strain>
        <strain evidence="7 21">24_S24</strain>
        <strain evidence="5 18">25_S25</strain>
        <strain evidence="4 13">27_S27</strain>
        <strain evidence="3 19">28_S28</strain>
        <strain evidence="2 14">34_S34</strain>
        <strain evidence="1 23">38_S38</strain>
    </source>
</reference>
<dbReference type="RefSeq" id="WP_014511334.1">
    <property type="nucleotide sequence ID" value="NZ_PELL01000221.1"/>
</dbReference>
<evidence type="ECO:0000313" key="24">
    <source>
        <dbReference type="Proteomes" id="UP000288347"/>
    </source>
</evidence>
<accession>A0A430SG46</accession>
<evidence type="ECO:0000313" key="9">
    <source>
        <dbReference type="EMBL" id="RTI04196.1"/>
    </source>
</evidence>
<protein>
    <submittedName>
        <fullName evidence="7">Hydrogenase maturation protease</fullName>
    </submittedName>
</protein>
<evidence type="ECO:0000313" key="16">
    <source>
        <dbReference type="Proteomes" id="UP000287155"/>
    </source>
</evidence>
<dbReference type="Proteomes" id="UP000287439">
    <property type="component" value="Unassembled WGS sequence"/>
</dbReference>
<dbReference type="EMBL" id="PELP01000221">
    <property type="protein sequence ID" value="RTH03747.1"/>
    <property type="molecule type" value="Genomic_DNA"/>
</dbReference>
<dbReference type="EMBL" id="PEMG01000255">
    <property type="protein sequence ID" value="RTI07628.1"/>
    <property type="molecule type" value="Genomic_DNA"/>
</dbReference>
<dbReference type="EMBL" id="PELM01000475">
    <property type="protein sequence ID" value="RTG99168.1"/>
    <property type="molecule type" value="Genomic_DNA"/>
</dbReference>
<dbReference type="EMBL" id="PELW01000199">
    <property type="protein sequence ID" value="RTH25079.1"/>
    <property type="molecule type" value="Genomic_DNA"/>
</dbReference>
<dbReference type="Proteomes" id="UP000287962">
    <property type="component" value="Unassembled WGS sequence"/>
</dbReference>